<name>A0A916XSD6_9HYPH</name>
<keyword evidence="4 5" id="KW-0378">Hydrolase</keyword>
<dbReference type="Proteomes" id="UP000613160">
    <property type="component" value="Unassembled WGS sequence"/>
</dbReference>
<dbReference type="GO" id="GO:0016787">
    <property type="term" value="F:hydrolase activity"/>
    <property type="evidence" value="ECO:0007669"/>
    <property type="project" value="UniProtKB-KW"/>
</dbReference>
<dbReference type="InterPro" id="IPR022907">
    <property type="entry name" value="VapC_family"/>
</dbReference>
<evidence type="ECO:0000313" key="8">
    <source>
        <dbReference type="Proteomes" id="UP000613160"/>
    </source>
</evidence>
<comment type="similarity">
    <text evidence="5">Belongs to the PINc/VapC protein family.</text>
</comment>
<keyword evidence="5" id="KW-0800">Toxin</keyword>
<evidence type="ECO:0000259" key="6">
    <source>
        <dbReference type="Pfam" id="PF01850"/>
    </source>
</evidence>
<dbReference type="GO" id="GO:0004540">
    <property type="term" value="F:RNA nuclease activity"/>
    <property type="evidence" value="ECO:0007669"/>
    <property type="project" value="InterPro"/>
</dbReference>
<dbReference type="Gene3D" id="3.40.50.1010">
    <property type="entry name" value="5'-nuclease"/>
    <property type="match status" value="1"/>
</dbReference>
<accession>A0A916XSD6</accession>
<feature type="domain" description="PIN" evidence="6">
    <location>
        <begin position="1"/>
        <end position="126"/>
    </location>
</feature>
<dbReference type="HAMAP" id="MF_00265">
    <property type="entry name" value="VapC_Nob1"/>
    <property type="match status" value="1"/>
</dbReference>
<keyword evidence="3 5" id="KW-0479">Metal-binding</keyword>
<comment type="function">
    <text evidence="5">Toxic component of a toxin-antitoxin (TA) system. An RNase.</text>
</comment>
<reference evidence="7" key="2">
    <citation type="submission" date="2020-09" db="EMBL/GenBank/DDBJ databases">
        <authorList>
            <person name="Sun Q."/>
            <person name="Zhou Y."/>
        </authorList>
    </citation>
    <scope>NUCLEOTIDE SEQUENCE</scope>
    <source>
        <strain evidence="7">CGMCC 1.15493</strain>
    </source>
</reference>
<sequence length="130" mass="13566">MFVDVSALLAMLLDEDEARILAARLQGAPQRLTSPVAALQAAEGVAAALGLSPVESEAAVREFLALMGIKVVSLPVQLVAPAAEALGRFGPGRPAGLTRDDCLAYAAARYYRLPLLYKGRAFAATDIEAA</sequence>
<dbReference type="GO" id="GO:0000287">
    <property type="term" value="F:magnesium ion binding"/>
    <property type="evidence" value="ECO:0007669"/>
    <property type="project" value="UniProtKB-UniRule"/>
</dbReference>
<evidence type="ECO:0000313" key="7">
    <source>
        <dbReference type="EMBL" id="GGD02222.1"/>
    </source>
</evidence>
<keyword evidence="5" id="KW-0460">Magnesium</keyword>
<protein>
    <recommendedName>
        <fullName evidence="5">Ribonuclease VapC</fullName>
        <shortName evidence="5">RNase VapC</shortName>
        <ecNumber evidence="5">3.1.-.-</ecNumber>
    </recommendedName>
    <alternativeName>
        <fullName evidence="5">Toxin VapC</fullName>
    </alternativeName>
</protein>
<dbReference type="EMBL" id="BMJJ01000001">
    <property type="protein sequence ID" value="GGD02222.1"/>
    <property type="molecule type" value="Genomic_DNA"/>
</dbReference>
<comment type="caution">
    <text evidence="7">The sequence shown here is derived from an EMBL/GenBank/DDBJ whole genome shotgun (WGS) entry which is preliminary data.</text>
</comment>
<evidence type="ECO:0000256" key="5">
    <source>
        <dbReference type="HAMAP-Rule" id="MF_00265"/>
    </source>
</evidence>
<dbReference type="RefSeq" id="WP_188848512.1">
    <property type="nucleotide sequence ID" value="NZ_BMJJ01000001.1"/>
</dbReference>
<dbReference type="InterPro" id="IPR029060">
    <property type="entry name" value="PIN-like_dom_sf"/>
</dbReference>
<proteinExistence type="inferred from homology"/>
<keyword evidence="8" id="KW-1185">Reference proteome</keyword>
<reference evidence="7" key="1">
    <citation type="journal article" date="2014" name="Int. J. Syst. Evol. Microbiol.">
        <title>Complete genome sequence of Corynebacterium casei LMG S-19264T (=DSM 44701T), isolated from a smear-ripened cheese.</title>
        <authorList>
            <consortium name="US DOE Joint Genome Institute (JGI-PGF)"/>
            <person name="Walter F."/>
            <person name="Albersmeier A."/>
            <person name="Kalinowski J."/>
            <person name="Ruckert C."/>
        </authorList>
    </citation>
    <scope>NUCLEOTIDE SEQUENCE</scope>
    <source>
        <strain evidence="7">CGMCC 1.15493</strain>
    </source>
</reference>
<keyword evidence="2 5" id="KW-0540">Nuclease</keyword>
<feature type="binding site" evidence="5">
    <location>
        <position position="101"/>
    </location>
    <ligand>
        <name>Mg(2+)</name>
        <dbReference type="ChEBI" id="CHEBI:18420"/>
    </ligand>
</feature>
<keyword evidence="1 5" id="KW-1277">Toxin-antitoxin system</keyword>
<gene>
    <name evidence="5 7" type="primary">vapC</name>
    <name evidence="7" type="ORF">GCM10011335_01080</name>
</gene>
<dbReference type="EC" id="3.1.-.-" evidence="5"/>
<comment type="cofactor">
    <cofactor evidence="5">
        <name>Mg(2+)</name>
        <dbReference type="ChEBI" id="CHEBI:18420"/>
    </cofactor>
</comment>
<evidence type="ECO:0000256" key="1">
    <source>
        <dbReference type="ARBA" id="ARBA00022649"/>
    </source>
</evidence>
<dbReference type="CDD" id="cd09871">
    <property type="entry name" value="PIN_MtVapC28-VapC30-like"/>
    <property type="match status" value="1"/>
</dbReference>
<dbReference type="GO" id="GO:0090729">
    <property type="term" value="F:toxin activity"/>
    <property type="evidence" value="ECO:0007669"/>
    <property type="project" value="UniProtKB-KW"/>
</dbReference>
<dbReference type="Pfam" id="PF01850">
    <property type="entry name" value="PIN"/>
    <property type="match status" value="1"/>
</dbReference>
<evidence type="ECO:0000256" key="2">
    <source>
        <dbReference type="ARBA" id="ARBA00022722"/>
    </source>
</evidence>
<feature type="binding site" evidence="5">
    <location>
        <position position="4"/>
    </location>
    <ligand>
        <name>Mg(2+)</name>
        <dbReference type="ChEBI" id="CHEBI:18420"/>
    </ligand>
</feature>
<dbReference type="InterPro" id="IPR002716">
    <property type="entry name" value="PIN_dom"/>
</dbReference>
<evidence type="ECO:0000256" key="4">
    <source>
        <dbReference type="ARBA" id="ARBA00022801"/>
    </source>
</evidence>
<dbReference type="SUPFAM" id="SSF88723">
    <property type="entry name" value="PIN domain-like"/>
    <property type="match status" value="1"/>
</dbReference>
<evidence type="ECO:0000256" key="3">
    <source>
        <dbReference type="ARBA" id="ARBA00022723"/>
    </source>
</evidence>
<dbReference type="AlphaFoldDB" id="A0A916XSD6"/>
<organism evidence="7 8">
    <name type="scientific">Aureimonas glaciei</name>
    <dbReference type="NCBI Taxonomy" id="1776957"/>
    <lineage>
        <taxon>Bacteria</taxon>
        <taxon>Pseudomonadati</taxon>
        <taxon>Pseudomonadota</taxon>
        <taxon>Alphaproteobacteria</taxon>
        <taxon>Hyphomicrobiales</taxon>
        <taxon>Aurantimonadaceae</taxon>
        <taxon>Aureimonas</taxon>
    </lineage>
</organism>